<name>A0A508T9B9_9BRAD</name>
<organism evidence="1 2">
    <name type="scientific">Bradyrhizobium ivorense</name>
    <dbReference type="NCBI Taxonomy" id="2511166"/>
    <lineage>
        <taxon>Bacteria</taxon>
        <taxon>Pseudomonadati</taxon>
        <taxon>Pseudomonadota</taxon>
        <taxon>Alphaproteobacteria</taxon>
        <taxon>Hyphomicrobiales</taxon>
        <taxon>Nitrobacteraceae</taxon>
        <taxon>Bradyrhizobium</taxon>
    </lineage>
</organism>
<gene>
    <name evidence="1" type="ORF">CI1B_27540</name>
</gene>
<keyword evidence="2" id="KW-1185">Reference proteome</keyword>
<comment type="caution">
    <text evidence="1">The sequence shown here is derived from an EMBL/GenBank/DDBJ whole genome shotgun (WGS) entry which is preliminary data.</text>
</comment>
<accession>A0A508T9B9</accession>
<dbReference type="AlphaFoldDB" id="A0A508T9B9"/>
<dbReference type="Pfam" id="PF13289">
    <property type="entry name" value="SIR2_2"/>
    <property type="match status" value="1"/>
</dbReference>
<reference evidence="1" key="1">
    <citation type="submission" date="2019-02" db="EMBL/GenBank/DDBJ databases">
        <authorList>
            <person name="Pothier F.J."/>
        </authorList>
    </citation>
    <scope>NUCLEOTIDE SEQUENCE</scope>
    <source>
        <strain evidence="1">CI-1B</strain>
    </source>
</reference>
<protein>
    <submittedName>
        <fullName evidence="1">Uncharacterized protein</fullName>
    </submittedName>
</protein>
<sequence length="402" mass="44929">MAFGHDAHQCVSQLRQTLAADKLPIGFFLGAGCPCAVMVDGDKGMSSIIPDIRGLTAHIHEVLIATDDAKEAYSKLLELFKEDEIESPNVELMLNRVRQFREVAGKVGVRGLSADELAALDRHICKSIGARVKRSLPLDWTPYHSLAEYVGRHRSPSTELFTTNYDMLLEEALEHQQVPYFDGFVGSSRPFFDQKAIEDGEVPQRWARLWKLHGSINWRFNRASKVVVRTDREDAGDELLIHPSHLKYDESRRMPYLVMADRLKTFLKRGERPVALFILGYSFGDEHINEALIDCLRSNPSAACFAVQYDALSRYPAAVKLATENSNLSVMAKDRAVIRRREGGWIMTPARDAAALAEVFTVGAEVAGTDSDAPRPCEFEVGNFAKFGDFLRLVSSTVGEPR</sequence>
<evidence type="ECO:0000313" key="1">
    <source>
        <dbReference type="EMBL" id="VIO69548.1"/>
    </source>
</evidence>
<evidence type="ECO:0000313" key="2">
    <source>
        <dbReference type="Proteomes" id="UP000328092"/>
    </source>
</evidence>
<dbReference type="OrthoDB" id="9808492at2"/>
<dbReference type="EMBL" id="CAADFC020000009">
    <property type="protein sequence ID" value="VIO69548.1"/>
    <property type="molecule type" value="Genomic_DNA"/>
</dbReference>
<dbReference type="Proteomes" id="UP000328092">
    <property type="component" value="Unassembled WGS sequence"/>
</dbReference>
<proteinExistence type="predicted"/>